<dbReference type="PANTHER" id="PTHR10293:SF16">
    <property type="entry name" value="GLUTAREDOXIN-RELATED PROTEIN 5, MITOCHONDRIAL"/>
    <property type="match status" value="1"/>
</dbReference>
<protein>
    <recommendedName>
        <fullName evidence="7">Glutaredoxin</fullName>
    </recommendedName>
</protein>
<accession>A0AAD9GHX5</accession>
<feature type="binding site" evidence="8">
    <location>
        <position position="78"/>
    </location>
    <ligand>
        <name>glutathione</name>
        <dbReference type="ChEBI" id="CHEBI:57925"/>
    </ligand>
</feature>
<dbReference type="AlphaFoldDB" id="A0AAD9GHX5"/>
<feature type="binding site" evidence="8">
    <location>
        <position position="90"/>
    </location>
    <ligand>
        <name>glutathione</name>
        <dbReference type="ChEBI" id="CHEBI:57925"/>
    </ligand>
</feature>
<evidence type="ECO:0000313" key="11">
    <source>
        <dbReference type="EMBL" id="KAK1938713.1"/>
    </source>
</evidence>
<dbReference type="InterPro" id="IPR014434">
    <property type="entry name" value="Monothiol_GRX"/>
</dbReference>
<name>A0AAD9GHX5_BABDI</name>
<dbReference type="GO" id="GO:0015036">
    <property type="term" value="F:disulfide oxidoreductase activity"/>
    <property type="evidence" value="ECO:0007669"/>
    <property type="project" value="InterPro"/>
</dbReference>
<feature type="binding site" evidence="9">
    <location>
        <position position="48"/>
    </location>
    <ligand>
        <name>[2Fe-2S] cluster</name>
        <dbReference type="ChEBI" id="CHEBI:190135"/>
        <note>ligand shared between dimeric partners</note>
    </ligand>
</feature>
<evidence type="ECO:0000256" key="5">
    <source>
        <dbReference type="ARBA" id="ARBA00023014"/>
    </source>
</evidence>
<feature type="binding site" evidence="8">
    <location>
        <begin position="103"/>
        <end position="104"/>
    </location>
    <ligand>
        <name>glutathione</name>
        <dbReference type="ChEBI" id="CHEBI:57925"/>
    </ligand>
</feature>
<evidence type="ECO:0000256" key="9">
    <source>
        <dbReference type="PIRSR" id="PIRSR005894-2"/>
    </source>
</evidence>
<dbReference type="InterPro" id="IPR004480">
    <property type="entry name" value="Monothiol_GRX-rel"/>
</dbReference>
<dbReference type="InterPro" id="IPR033658">
    <property type="entry name" value="GRX_PICOT-like"/>
</dbReference>
<evidence type="ECO:0000313" key="12">
    <source>
        <dbReference type="Proteomes" id="UP001195914"/>
    </source>
</evidence>
<keyword evidence="2 9" id="KW-0001">2Fe-2S</keyword>
<evidence type="ECO:0000256" key="6">
    <source>
        <dbReference type="ARBA" id="ARBA00023284"/>
    </source>
</evidence>
<evidence type="ECO:0000259" key="10">
    <source>
        <dbReference type="Pfam" id="PF00462"/>
    </source>
</evidence>
<keyword evidence="6" id="KW-0676">Redox-active center</keyword>
<keyword evidence="3 9" id="KW-0479">Metal-binding</keyword>
<dbReference type="GO" id="GO:0005739">
    <property type="term" value="C:mitochondrion"/>
    <property type="evidence" value="ECO:0007669"/>
    <property type="project" value="UniProtKB-ARBA"/>
</dbReference>
<dbReference type="InterPro" id="IPR036249">
    <property type="entry name" value="Thioredoxin-like_sf"/>
</dbReference>
<evidence type="ECO:0000256" key="7">
    <source>
        <dbReference type="PIRNR" id="PIRNR005894"/>
    </source>
</evidence>
<dbReference type="EMBL" id="JAHBMH010000024">
    <property type="protein sequence ID" value="KAK1938713.1"/>
    <property type="molecule type" value="Genomic_DNA"/>
</dbReference>
<keyword evidence="5 9" id="KW-0411">Iron-sulfur</keyword>
<dbReference type="SUPFAM" id="SSF52833">
    <property type="entry name" value="Thioredoxin-like"/>
    <property type="match status" value="1"/>
</dbReference>
<organism evidence="11 12">
    <name type="scientific">Babesia divergens</name>
    <dbReference type="NCBI Taxonomy" id="32595"/>
    <lineage>
        <taxon>Eukaryota</taxon>
        <taxon>Sar</taxon>
        <taxon>Alveolata</taxon>
        <taxon>Apicomplexa</taxon>
        <taxon>Aconoidasida</taxon>
        <taxon>Piroplasmida</taxon>
        <taxon>Babesiidae</taxon>
        <taxon>Babesia</taxon>
    </lineage>
</organism>
<reference evidence="11" key="1">
    <citation type="journal article" date="2014" name="Nucleic Acids Res.">
        <title>The evolutionary dynamics of variant antigen genes in Babesia reveal a history of genomic innovation underlying host-parasite interaction.</title>
        <authorList>
            <person name="Jackson A.P."/>
            <person name="Otto T.D."/>
            <person name="Darby A."/>
            <person name="Ramaprasad A."/>
            <person name="Xia D."/>
            <person name="Echaide I.E."/>
            <person name="Farber M."/>
            <person name="Gahlot S."/>
            <person name="Gamble J."/>
            <person name="Gupta D."/>
            <person name="Gupta Y."/>
            <person name="Jackson L."/>
            <person name="Malandrin L."/>
            <person name="Malas T.B."/>
            <person name="Moussa E."/>
            <person name="Nair M."/>
            <person name="Reid A.J."/>
            <person name="Sanders M."/>
            <person name="Sharma J."/>
            <person name="Tracey A."/>
            <person name="Quail M.A."/>
            <person name="Weir W."/>
            <person name="Wastling J.M."/>
            <person name="Hall N."/>
            <person name="Willadsen P."/>
            <person name="Lingelbach K."/>
            <person name="Shiels B."/>
            <person name="Tait A."/>
            <person name="Berriman M."/>
            <person name="Allred D.R."/>
            <person name="Pain A."/>
        </authorList>
    </citation>
    <scope>NUCLEOTIDE SEQUENCE</scope>
    <source>
        <strain evidence="11">1802A</strain>
    </source>
</reference>
<evidence type="ECO:0000256" key="2">
    <source>
        <dbReference type="ARBA" id="ARBA00022714"/>
    </source>
</evidence>
<proteinExistence type="inferred from homology"/>
<evidence type="ECO:0000256" key="8">
    <source>
        <dbReference type="PIRSR" id="PIRSR005894-1"/>
    </source>
</evidence>
<dbReference type="GO" id="GO:0046872">
    <property type="term" value="F:metal ion binding"/>
    <property type="evidence" value="ECO:0007669"/>
    <property type="project" value="UniProtKB-KW"/>
</dbReference>
<comment type="similarity">
    <text evidence="1 7">Belongs to the glutaredoxin family. Monothiol subfamily.</text>
</comment>
<dbReference type="PIRSF" id="PIRSF005894">
    <property type="entry name" value="Monothiol_GRX"/>
    <property type="match status" value="1"/>
</dbReference>
<dbReference type="Pfam" id="PF00462">
    <property type="entry name" value="Glutaredoxin"/>
    <property type="match status" value="1"/>
</dbReference>
<reference evidence="11" key="2">
    <citation type="submission" date="2021-05" db="EMBL/GenBank/DDBJ databases">
        <authorList>
            <person name="Pain A."/>
        </authorList>
    </citation>
    <scope>NUCLEOTIDE SEQUENCE</scope>
    <source>
        <strain evidence="11">1802A</strain>
    </source>
</reference>
<sequence length="126" mass="13849">MCTASRGIRSGIYKSAVMPAEVEAKLKDLIRNEKVLLLIKGTPEAPLCGFSATMINILDKYKVTDYAYIDVYSHELIRPCAKKIANWPTFPQLYISGEFIGGCDVTKSLDESGDLAKLLADAARDC</sequence>
<comment type="caution">
    <text evidence="11">The sequence shown here is derived from an EMBL/GenBank/DDBJ whole genome shotgun (WGS) entry which is preliminary data.</text>
</comment>
<dbReference type="PROSITE" id="PS51354">
    <property type="entry name" value="GLUTAREDOXIN_2"/>
    <property type="match status" value="1"/>
</dbReference>
<dbReference type="Proteomes" id="UP001195914">
    <property type="component" value="Unassembled WGS sequence"/>
</dbReference>
<feature type="domain" description="Glutaredoxin" evidence="10">
    <location>
        <begin position="46"/>
        <end position="100"/>
    </location>
</feature>
<dbReference type="PANTHER" id="PTHR10293">
    <property type="entry name" value="GLUTAREDOXIN FAMILY MEMBER"/>
    <property type="match status" value="1"/>
</dbReference>
<dbReference type="InterPro" id="IPR002109">
    <property type="entry name" value="Glutaredoxin"/>
</dbReference>
<dbReference type="Gene3D" id="3.40.30.10">
    <property type="entry name" value="Glutaredoxin"/>
    <property type="match status" value="1"/>
</dbReference>
<dbReference type="CDD" id="cd03028">
    <property type="entry name" value="GRX_PICOT_like"/>
    <property type="match status" value="1"/>
</dbReference>
<keyword evidence="4 9" id="KW-0408">Iron</keyword>
<evidence type="ECO:0000256" key="4">
    <source>
        <dbReference type="ARBA" id="ARBA00023004"/>
    </source>
</evidence>
<dbReference type="GO" id="GO:0051537">
    <property type="term" value="F:2 iron, 2 sulfur cluster binding"/>
    <property type="evidence" value="ECO:0007669"/>
    <property type="project" value="UniProtKB-KW"/>
</dbReference>
<gene>
    <name evidence="11" type="ORF">X943_003707</name>
</gene>
<feature type="binding site" evidence="8">
    <location>
        <position position="40"/>
    </location>
    <ligand>
        <name>glutathione</name>
        <dbReference type="ChEBI" id="CHEBI:57925"/>
    </ligand>
</feature>
<evidence type="ECO:0000256" key="3">
    <source>
        <dbReference type="ARBA" id="ARBA00022723"/>
    </source>
</evidence>
<evidence type="ECO:0000256" key="1">
    <source>
        <dbReference type="ARBA" id="ARBA00009630"/>
    </source>
</evidence>
<keyword evidence="12" id="KW-1185">Reference proteome</keyword>